<evidence type="ECO:0000256" key="5">
    <source>
        <dbReference type="SAM" id="Phobius"/>
    </source>
</evidence>
<feature type="coiled-coil region" evidence="4">
    <location>
        <begin position="137"/>
        <end position="174"/>
    </location>
</feature>
<dbReference type="AlphaFoldDB" id="A0A1I6CRG9"/>
<dbReference type="SMART" id="SM00304">
    <property type="entry name" value="HAMP"/>
    <property type="match status" value="1"/>
</dbReference>
<dbReference type="PROSITE" id="PS50885">
    <property type="entry name" value="HAMP"/>
    <property type="match status" value="1"/>
</dbReference>
<comment type="similarity">
    <text evidence="2">Belongs to the methyl-accepting chemotaxis (MCP) protein family.</text>
</comment>
<keyword evidence="5" id="KW-0472">Membrane</keyword>
<evidence type="ECO:0000259" key="6">
    <source>
        <dbReference type="PROSITE" id="PS50111"/>
    </source>
</evidence>
<evidence type="ECO:0000256" key="4">
    <source>
        <dbReference type="SAM" id="Coils"/>
    </source>
</evidence>
<dbReference type="PANTHER" id="PTHR32089">
    <property type="entry name" value="METHYL-ACCEPTING CHEMOTAXIS PROTEIN MCPB"/>
    <property type="match status" value="1"/>
</dbReference>
<dbReference type="SUPFAM" id="SSF58104">
    <property type="entry name" value="Methyl-accepting chemotaxis protein (MCP) signaling domain"/>
    <property type="match status" value="1"/>
</dbReference>
<gene>
    <name evidence="8" type="ORF">SAMN05660706_101244</name>
</gene>
<sequence>MKMSVVTRSAIIVFVMLLFFFSVGGYMVHQFNNFGSGAARYSRQVLQDLDRAGIEPVLRQNLEQQLGDYNSQIARVKTNIYIMIGVAMVLAVIAVSGAAAMITGRMRKIGEVSGDISAGDLTKRIDMDTDDALGKTARGLNELVRNLQEMVRCLKDDAQQLAEYSEQLSGVSEEVSAAITEVATHSDQLAVAVEKQANNSATAVEASKKARTAAEEGYAVVRGTVDDMKVIESTVQETMAVFQKLNANSRQVEQILETITGIADQTNLLALNAAIEAARAGEQGRGFAVVAEEVRKLAEQSSVAAGDITVIVRQVDEDTARASEAMQKVVRLVGEGVGKSGLAGDRLEDIVREIAITAQMIQDMSASIEQTRNSTVSMAAASQQTSAAIEEVTGSAQQLAKMAGEFKELTARYTV</sequence>
<dbReference type="InterPro" id="IPR003660">
    <property type="entry name" value="HAMP_dom"/>
</dbReference>
<evidence type="ECO:0000259" key="7">
    <source>
        <dbReference type="PROSITE" id="PS50885"/>
    </source>
</evidence>
<feature type="domain" description="Methyl-accepting transducer" evidence="6">
    <location>
        <begin position="150"/>
        <end position="400"/>
    </location>
</feature>
<proteinExistence type="inferred from homology"/>
<dbReference type="OrthoDB" id="5392220at2"/>
<name>A0A1I6CRG9_9FIRM</name>
<dbReference type="EMBL" id="FOYM01000001">
    <property type="protein sequence ID" value="SFQ95748.1"/>
    <property type="molecule type" value="Genomic_DNA"/>
</dbReference>
<evidence type="ECO:0000256" key="1">
    <source>
        <dbReference type="ARBA" id="ARBA00023224"/>
    </source>
</evidence>
<dbReference type="Gene3D" id="1.10.287.950">
    <property type="entry name" value="Methyl-accepting chemotaxis protein"/>
    <property type="match status" value="1"/>
</dbReference>
<keyword evidence="4" id="KW-0175">Coiled coil</keyword>
<keyword evidence="5" id="KW-1133">Transmembrane helix</keyword>
<dbReference type="Pfam" id="PF00015">
    <property type="entry name" value="MCPsignal"/>
    <property type="match status" value="1"/>
</dbReference>
<dbReference type="CDD" id="cd06225">
    <property type="entry name" value="HAMP"/>
    <property type="match status" value="1"/>
</dbReference>
<keyword evidence="5" id="KW-0812">Transmembrane</keyword>
<protein>
    <submittedName>
        <fullName evidence="8">Methyl-accepting chemotaxis protein</fullName>
    </submittedName>
</protein>
<reference evidence="9" key="1">
    <citation type="submission" date="2016-10" db="EMBL/GenBank/DDBJ databases">
        <authorList>
            <person name="Varghese N."/>
            <person name="Submissions S."/>
        </authorList>
    </citation>
    <scope>NUCLEOTIDE SEQUENCE [LARGE SCALE GENOMIC DNA]</scope>
    <source>
        <strain evidence="9">DSM 3669</strain>
    </source>
</reference>
<accession>A0A1I6CRG9</accession>
<dbReference type="Proteomes" id="UP000199584">
    <property type="component" value="Unassembled WGS sequence"/>
</dbReference>
<dbReference type="SMART" id="SM00283">
    <property type="entry name" value="MA"/>
    <property type="match status" value="1"/>
</dbReference>
<keyword evidence="1 3" id="KW-0807">Transducer</keyword>
<dbReference type="PROSITE" id="PS50111">
    <property type="entry name" value="CHEMOTAXIS_TRANSDUC_2"/>
    <property type="match status" value="1"/>
</dbReference>
<dbReference type="GO" id="GO:0007165">
    <property type="term" value="P:signal transduction"/>
    <property type="evidence" value="ECO:0007669"/>
    <property type="project" value="UniProtKB-KW"/>
</dbReference>
<dbReference type="InterPro" id="IPR004089">
    <property type="entry name" value="MCPsignal_dom"/>
</dbReference>
<dbReference type="CDD" id="cd11386">
    <property type="entry name" value="MCP_signal"/>
    <property type="match status" value="1"/>
</dbReference>
<dbReference type="PANTHER" id="PTHR32089:SF112">
    <property type="entry name" value="LYSOZYME-LIKE PROTEIN-RELATED"/>
    <property type="match status" value="1"/>
</dbReference>
<dbReference type="GO" id="GO:0016020">
    <property type="term" value="C:membrane"/>
    <property type="evidence" value="ECO:0007669"/>
    <property type="project" value="InterPro"/>
</dbReference>
<evidence type="ECO:0000256" key="2">
    <source>
        <dbReference type="ARBA" id="ARBA00029447"/>
    </source>
</evidence>
<organism evidence="8 9">
    <name type="scientific">Desulfoscipio geothermicus DSM 3669</name>
    <dbReference type="NCBI Taxonomy" id="1121426"/>
    <lineage>
        <taxon>Bacteria</taxon>
        <taxon>Bacillati</taxon>
        <taxon>Bacillota</taxon>
        <taxon>Clostridia</taxon>
        <taxon>Eubacteriales</taxon>
        <taxon>Desulfallaceae</taxon>
        <taxon>Desulfoscipio</taxon>
    </lineage>
</organism>
<dbReference type="RefSeq" id="WP_092481627.1">
    <property type="nucleotide sequence ID" value="NZ_FOYM01000001.1"/>
</dbReference>
<evidence type="ECO:0000256" key="3">
    <source>
        <dbReference type="PROSITE-ProRule" id="PRU00284"/>
    </source>
</evidence>
<dbReference type="Pfam" id="PF00672">
    <property type="entry name" value="HAMP"/>
    <property type="match status" value="1"/>
</dbReference>
<evidence type="ECO:0000313" key="9">
    <source>
        <dbReference type="Proteomes" id="UP000199584"/>
    </source>
</evidence>
<dbReference type="STRING" id="39060.SAMN05660706_101244"/>
<evidence type="ECO:0000313" key="8">
    <source>
        <dbReference type="EMBL" id="SFQ95748.1"/>
    </source>
</evidence>
<feature type="domain" description="HAMP" evidence="7">
    <location>
        <begin position="100"/>
        <end position="152"/>
    </location>
</feature>
<feature type="transmembrane region" description="Helical" evidence="5">
    <location>
        <begin position="80"/>
        <end position="102"/>
    </location>
</feature>
<keyword evidence="9" id="KW-1185">Reference proteome</keyword>